<feature type="domain" description="Alginate export" evidence="1">
    <location>
        <begin position="1"/>
        <end position="402"/>
    </location>
</feature>
<organism evidence="2 3">
    <name type="scientific">Sumerlaea chitinivorans</name>
    <dbReference type="NCBI Taxonomy" id="2250252"/>
    <lineage>
        <taxon>Bacteria</taxon>
        <taxon>Candidatus Sumerlaeota</taxon>
        <taxon>Candidatus Sumerlaeia</taxon>
        <taxon>Candidatus Sumerlaeales</taxon>
        <taxon>Candidatus Sumerlaeaceae</taxon>
        <taxon>Candidatus Sumerlaea</taxon>
    </lineage>
</organism>
<evidence type="ECO:0000313" key="3">
    <source>
        <dbReference type="Proteomes" id="UP000262583"/>
    </source>
</evidence>
<dbReference type="InterPro" id="IPR025388">
    <property type="entry name" value="Alginate_export_dom"/>
</dbReference>
<dbReference type="Pfam" id="PF13372">
    <property type="entry name" value="Alginate_exp"/>
    <property type="match status" value="1"/>
</dbReference>
<evidence type="ECO:0000313" key="2">
    <source>
        <dbReference type="EMBL" id="AXA36575.1"/>
    </source>
</evidence>
<dbReference type="InterPro" id="IPR053728">
    <property type="entry name" value="Alginate_Permeability_Chnl"/>
</dbReference>
<dbReference type="AlphaFoldDB" id="A0A2Z4Y822"/>
<reference evidence="2 3" key="1">
    <citation type="submission" date="2018-05" db="EMBL/GenBank/DDBJ databases">
        <title>A metagenomic window into the 2 km-deep terrestrial subsurface aquifer revealed taxonomically and functionally diverse microbial community comprising novel uncultured bacterial lineages.</title>
        <authorList>
            <person name="Kadnikov V.V."/>
            <person name="Mardanov A.V."/>
            <person name="Beletsky A.V."/>
            <person name="Banks D."/>
            <person name="Pimenov N.V."/>
            <person name="Frank Y.A."/>
            <person name="Karnachuk O.V."/>
            <person name="Ravin N.V."/>
        </authorList>
    </citation>
    <scope>NUCLEOTIDE SEQUENCE [LARGE SCALE GENOMIC DNA]</scope>
    <source>
        <strain evidence="2">BY</strain>
    </source>
</reference>
<proteinExistence type="predicted"/>
<protein>
    <recommendedName>
        <fullName evidence="1">Alginate export domain-containing protein</fullName>
    </recommendedName>
</protein>
<dbReference type="Proteomes" id="UP000262583">
    <property type="component" value="Chromosome"/>
</dbReference>
<gene>
    <name evidence="2" type="ORF">BRCON_1798</name>
</gene>
<dbReference type="Gene3D" id="2.40.160.100">
    <property type="match status" value="1"/>
</dbReference>
<accession>A0A2Z4Y822</accession>
<name>A0A2Z4Y822_SUMC1</name>
<evidence type="ECO:0000259" key="1">
    <source>
        <dbReference type="Pfam" id="PF13372"/>
    </source>
</evidence>
<sequence length="410" mass="47573">MGGDQRARFEVRKNYDLNNKVGDNDDLGFVRTRVNFDLSYQKLWRVYLEVADARQVGARTELMQEAYWHLHQLYLEARVRENSPWSLRIGRQAVSLGEERLVEYGSWSNLLKLFDGARLRYKDDRMDLSFLVLQPDIYQRRHKPALTTDEPHPLNHTWLYGFYGTFYTLKPHEFDLYALGYSDRNAFRTFPSAIKGENGEYGTSSRYTVGTRWRGPLAKHPGVGTLGYGLEAAYQFGNIAEDDLRAYMLHADINYKWEKPWKPMLKLEGNLASGDRKFGDGENNSFSPLFGTNHTPYGIIDFVRLQNLRELALIFSVEPTDKLKLQAEVHHYWLDSRTDTWYNGPGSLRDKTGQSGRDLGDELSLMAKYKLSKRVELEGGYSHFFAGNFPRKHGRSDSANFFYVQYVVKF</sequence>
<dbReference type="EMBL" id="CP030759">
    <property type="protein sequence ID" value="AXA36575.1"/>
    <property type="molecule type" value="Genomic_DNA"/>
</dbReference>
<dbReference type="SUPFAM" id="SSF56935">
    <property type="entry name" value="Porins"/>
    <property type="match status" value="1"/>
</dbReference>
<dbReference type="KEGG" id="schv:BRCON_1798"/>